<dbReference type="EMBL" id="BANX01000041">
    <property type="protein sequence ID" value="GAC70799.1"/>
    <property type="molecule type" value="Genomic_DNA"/>
</dbReference>
<reference evidence="1 2" key="1">
    <citation type="submission" date="2013-01" db="EMBL/GenBank/DDBJ databases">
        <title>Whole genome shotgun sequence of Gordonia soli NBRC 108243.</title>
        <authorList>
            <person name="Isaki-Nakamura S."/>
            <person name="Hosoyama A."/>
            <person name="Tsuchikane K."/>
            <person name="Ando Y."/>
            <person name="Baba S."/>
            <person name="Ohji S."/>
            <person name="Hamada M."/>
            <person name="Tamura T."/>
            <person name="Yamazoe A."/>
            <person name="Yamazaki S."/>
            <person name="Fujita N."/>
        </authorList>
    </citation>
    <scope>NUCLEOTIDE SEQUENCE [LARGE SCALE GENOMIC DNA]</scope>
    <source>
        <strain evidence="1 2">NBRC 108243</strain>
    </source>
</reference>
<protein>
    <submittedName>
        <fullName evidence="1">Uncharacterized protein</fullName>
    </submittedName>
</protein>
<accession>M0QQY1</accession>
<name>M0QQY1_9ACTN</name>
<dbReference type="STRING" id="1223545.GS4_41_00460"/>
<dbReference type="AlphaFoldDB" id="M0QQY1"/>
<dbReference type="RefSeq" id="WP_007625147.1">
    <property type="nucleotide sequence ID" value="NZ_BANX01000041.1"/>
</dbReference>
<comment type="caution">
    <text evidence="1">The sequence shown here is derived from an EMBL/GenBank/DDBJ whole genome shotgun (WGS) entry which is preliminary data.</text>
</comment>
<dbReference type="Proteomes" id="UP000011666">
    <property type="component" value="Unassembled WGS sequence"/>
</dbReference>
<evidence type="ECO:0000313" key="2">
    <source>
        <dbReference type="Proteomes" id="UP000011666"/>
    </source>
</evidence>
<proteinExistence type="predicted"/>
<gene>
    <name evidence="1" type="ORF">GS4_41_00460</name>
</gene>
<sequence>MTAVQQPIDEMAIWRATHNDRSVTLRPHEYVVAVHQMAAAGRSSTYIADILGLTPRHVERLRRRPSPELPTATPPRLPTPDEHASLVDGLGKAALRFVDHVNDIDPVDVWAELDELSHDQLKALAVASAAIVSGLPSARARLAYWDRLVDAS</sequence>
<organism evidence="1 2">
    <name type="scientific">Gordonia soli NBRC 108243</name>
    <dbReference type="NCBI Taxonomy" id="1223545"/>
    <lineage>
        <taxon>Bacteria</taxon>
        <taxon>Bacillati</taxon>
        <taxon>Actinomycetota</taxon>
        <taxon>Actinomycetes</taxon>
        <taxon>Mycobacteriales</taxon>
        <taxon>Gordoniaceae</taxon>
        <taxon>Gordonia</taxon>
    </lineage>
</organism>
<dbReference type="OrthoDB" id="10000484at2"/>
<evidence type="ECO:0000313" key="1">
    <source>
        <dbReference type="EMBL" id="GAC70799.1"/>
    </source>
</evidence>
<keyword evidence="2" id="KW-1185">Reference proteome</keyword>